<evidence type="ECO:0000313" key="1">
    <source>
        <dbReference type="EMBL" id="KAG2326420.1"/>
    </source>
</evidence>
<dbReference type="EMBL" id="JAAMPC010000002">
    <property type="protein sequence ID" value="KAG2326420.1"/>
    <property type="molecule type" value="Genomic_DNA"/>
</dbReference>
<dbReference type="AlphaFoldDB" id="A0A8X7WC54"/>
<dbReference type="Proteomes" id="UP000886595">
    <property type="component" value="Unassembled WGS sequence"/>
</dbReference>
<proteinExistence type="predicted"/>
<gene>
    <name evidence="1" type="ORF">Bca52824_009148</name>
</gene>
<organism evidence="1 2">
    <name type="scientific">Brassica carinata</name>
    <name type="common">Ethiopian mustard</name>
    <name type="synonym">Abyssinian cabbage</name>
    <dbReference type="NCBI Taxonomy" id="52824"/>
    <lineage>
        <taxon>Eukaryota</taxon>
        <taxon>Viridiplantae</taxon>
        <taxon>Streptophyta</taxon>
        <taxon>Embryophyta</taxon>
        <taxon>Tracheophyta</taxon>
        <taxon>Spermatophyta</taxon>
        <taxon>Magnoliopsida</taxon>
        <taxon>eudicotyledons</taxon>
        <taxon>Gunneridae</taxon>
        <taxon>Pentapetalae</taxon>
        <taxon>rosids</taxon>
        <taxon>malvids</taxon>
        <taxon>Brassicales</taxon>
        <taxon>Brassicaceae</taxon>
        <taxon>Brassiceae</taxon>
        <taxon>Brassica</taxon>
    </lineage>
</organism>
<reference evidence="1 2" key="1">
    <citation type="submission" date="2020-02" db="EMBL/GenBank/DDBJ databases">
        <authorList>
            <person name="Ma Q."/>
            <person name="Huang Y."/>
            <person name="Song X."/>
            <person name="Pei D."/>
        </authorList>
    </citation>
    <scope>NUCLEOTIDE SEQUENCE [LARGE SCALE GENOMIC DNA]</scope>
    <source>
        <strain evidence="1">Sxm20200214</strain>
        <tissue evidence="1">Leaf</tissue>
    </source>
</reference>
<evidence type="ECO:0000313" key="2">
    <source>
        <dbReference type="Proteomes" id="UP000886595"/>
    </source>
</evidence>
<accession>A0A8X7WC54</accession>
<dbReference type="OrthoDB" id="1745034at2759"/>
<sequence>MAREKQERTTEEPLSPVSQLFVSPGFYSVIVFTLGFKTRCNPAAIVEGIKNTWIKLPCFSSKVVKLLYYFTSPSSPNTSDI</sequence>
<name>A0A8X7WC54_BRACI</name>
<keyword evidence="2" id="KW-1185">Reference proteome</keyword>
<comment type="caution">
    <text evidence="1">The sequence shown here is derived from an EMBL/GenBank/DDBJ whole genome shotgun (WGS) entry which is preliminary data.</text>
</comment>
<protein>
    <submittedName>
        <fullName evidence="1">Uncharacterized protein</fullName>
    </submittedName>
</protein>